<organism evidence="1 2">
    <name type="scientific">Melastoma candidum</name>
    <dbReference type="NCBI Taxonomy" id="119954"/>
    <lineage>
        <taxon>Eukaryota</taxon>
        <taxon>Viridiplantae</taxon>
        <taxon>Streptophyta</taxon>
        <taxon>Embryophyta</taxon>
        <taxon>Tracheophyta</taxon>
        <taxon>Spermatophyta</taxon>
        <taxon>Magnoliopsida</taxon>
        <taxon>eudicotyledons</taxon>
        <taxon>Gunneridae</taxon>
        <taxon>Pentapetalae</taxon>
        <taxon>rosids</taxon>
        <taxon>malvids</taxon>
        <taxon>Myrtales</taxon>
        <taxon>Melastomataceae</taxon>
        <taxon>Melastomatoideae</taxon>
        <taxon>Melastomateae</taxon>
        <taxon>Melastoma</taxon>
    </lineage>
</organism>
<comment type="caution">
    <text evidence="1">The sequence shown here is derived from an EMBL/GenBank/DDBJ whole genome shotgun (WGS) entry which is preliminary data.</text>
</comment>
<reference evidence="2" key="1">
    <citation type="journal article" date="2023" name="Front. Plant Sci.">
        <title>Chromosomal-level genome assembly of Melastoma candidum provides insights into trichome evolution.</title>
        <authorList>
            <person name="Zhong Y."/>
            <person name="Wu W."/>
            <person name="Sun C."/>
            <person name="Zou P."/>
            <person name="Liu Y."/>
            <person name="Dai S."/>
            <person name="Zhou R."/>
        </authorList>
    </citation>
    <scope>NUCLEOTIDE SEQUENCE [LARGE SCALE GENOMIC DNA]</scope>
</reference>
<accession>A0ACB9RGK4</accession>
<evidence type="ECO:0000313" key="2">
    <source>
        <dbReference type="Proteomes" id="UP001057402"/>
    </source>
</evidence>
<evidence type="ECO:0000313" key="1">
    <source>
        <dbReference type="EMBL" id="KAI4377381.1"/>
    </source>
</evidence>
<proteinExistence type="predicted"/>
<gene>
    <name evidence="1" type="ORF">MLD38_015017</name>
</gene>
<dbReference type="EMBL" id="CM042883">
    <property type="protein sequence ID" value="KAI4377381.1"/>
    <property type="molecule type" value="Genomic_DNA"/>
</dbReference>
<sequence>MDIRSCCGSACRSSSSDTIHLGEQRQPHYSASTLSSVRSRKPAKWTGIWARLVKEKHGHHHHHTDQFQVPSYDSHTYSQNFDHGVAWEEPDNISRSFSVRFANPALLSRTHANKNGGRTAIEVG</sequence>
<keyword evidence="2" id="KW-1185">Reference proteome</keyword>
<protein>
    <submittedName>
        <fullName evidence="1">Uncharacterized protein</fullName>
    </submittedName>
</protein>
<dbReference type="Proteomes" id="UP001057402">
    <property type="component" value="Chromosome 4"/>
</dbReference>
<name>A0ACB9RGK4_9MYRT</name>